<dbReference type="Pfam" id="PF13783">
    <property type="entry name" value="DUF4177"/>
    <property type="match status" value="1"/>
</dbReference>
<dbReference type="Proteomes" id="UP000070383">
    <property type="component" value="Unassembled WGS sequence"/>
</dbReference>
<evidence type="ECO:0000313" key="2">
    <source>
        <dbReference type="Proteomes" id="UP000070383"/>
    </source>
</evidence>
<dbReference type="STRING" id="33036.HMPREF3200_01561"/>
<gene>
    <name evidence="1" type="ORF">HMPREF3200_01561</name>
</gene>
<organism evidence="1 2">
    <name type="scientific">Anaerococcus tetradius</name>
    <dbReference type="NCBI Taxonomy" id="33036"/>
    <lineage>
        <taxon>Bacteria</taxon>
        <taxon>Bacillati</taxon>
        <taxon>Bacillota</taxon>
        <taxon>Tissierellia</taxon>
        <taxon>Tissierellales</taxon>
        <taxon>Peptoniphilaceae</taxon>
        <taxon>Anaerococcus</taxon>
    </lineage>
</organism>
<dbReference type="PATRIC" id="fig|33036.3.peg.1546"/>
<sequence length="85" mass="8966">MGWDDKTGKANGGRADKYVVLQVVLTEKFLGTGSGTASLTNLQAAINEQAALGYRLHTITTSSSGSKGFLGGDKIQATMVFERID</sequence>
<dbReference type="AlphaFoldDB" id="A0A133KCA0"/>
<evidence type="ECO:0000313" key="1">
    <source>
        <dbReference type="EMBL" id="KWZ77107.1"/>
    </source>
</evidence>
<evidence type="ECO:0008006" key="3">
    <source>
        <dbReference type="Google" id="ProtNLM"/>
    </source>
</evidence>
<comment type="caution">
    <text evidence="1">The sequence shown here is derived from an EMBL/GenBank/DDBJ whole genome shotgun (WGS) entry which is preliminary data.</text>
</comment>
<protein>
    <recommendedName>
        <fullName evidence="3">DUF4177 domain-containing protein</fullName>
    </recommendedName>
</protein>
<name>A0A133KCA0_9FIRM</name>
<dbReference type="EMBL" id="LRPM01000058">
    <property type="protein sequence ID" value="KWZ77107.1"/>
    <property type="molecule type" value="Genomic_DNA"/>
</dbReference>
<reference evidence="2" key="1">
    <citation type="submission" date="2016-01" db="EMBL/GenBank/DDBJ databases">
        <authorList>
            <person name="Mitreva M."/>
            <person name="Pepin K.H."/>
            <person name="Mihindukulasuriya K.A."/>
            <person name="Fulton R."/>
            <person name="Fronick C."/>
            <person name="O'Laughlin M."/>
            <person name="Miner T."/>
            <person name="Herter B."/>
            <person name="Rosa B.A."/>
            <person name="Cordes M."/>
            <person name="Tomlinson C."/>
            <person name="Wollam A."/>
            <person name="Palsikar V.B."/>
            <person name="Mardis E.R."/>
            <person name="Wilson R.K."/>
        </authorList>
    </citation>
    <scope>NUCLEOTIDE SEQUENCE [LARGE SCALE GENOMIC DNA]</scope>
    <source>
        <strain evidence="2">MJR8151</strain>
    </source>
</reference>
<dbReference type="RefSeq" id="WP_004837792.1">
    <property type="nucleotide sequence ID" value="NZ_CAMPNK010000016.1"/>
</dbReference>
<accession>A0A133KCA0</accession>
<keyword evidence="2" id="KW-1185">Reference proteome</keyword>
<proteinExistence type="predicted"/>
<dbReference type="OrthoDB" id="1698584at2"/>
<dbReference type="InterPro" id="IPR025234">
    <property type="entry name" value="YjzH-like"/>
</dbReference>